<keyword evidence="4 7" id="KW-0812">Transmembrane</keyword>
<dbReference type="OrthoDB" id="9786870at2"/>
<dbReference type="InterPro" id="IPR017850">
    <property type="entry name" value="Alkaline_phosphatase_core_sf"/>
</dbReference>
<organism evidence="9 10">
    <name type="scientific">Olleya aquimaris</name>
    <dbReference type="NCBI Taxonomy" id="639310"/>
    <lineage>
        <taxon>Bacteria</taxon>
        <taxon>Pseudomonadati</taxon>
        <taxon>Bacteroidota</taxon>
        <taxon>Flavobacteriia</taxon>
        <taxon>Flavobacteriales</taxon>
        <taxon>Flavobacteriaceae</taxon>
    </lineage>
</organism>
<feature type="transmembrane region" description="Helical" evidence="7">
    <location>
        <begin position="68"/>
        <end position="89"/>
    </location>
</feature>
<keyword evidence="2" id="KW-1003">Cell membrane</keyword>
<evidence type="ECO:0000256" key="2">
    <source>
        <dbReference type="ARBA" id="ARBA00022475"/>
    </source>
</evidence>
<evidence type="ECO:0000313" key="10">
    <source>
        <dbReference type="Proteomes" id="UP000248703"/>
    </source>
</evidence>
<dbReference type="CDD" id="cd16017">
    <property type="entry name" value="LptA"/>
    <property type="match status" value="1"/>
</dbReference>
<evidence type="ECO:0000256" key="6">
    <source>
        <dbReference type="ARBA" id="ARBA00023136"/>
    </source>
</evidence>
<proteinExistence type="predicted"/>
<keyword evidence="6 7" id="KW-0472">Membrane</keyword>
<dbReference type="Pfam" id="PF00884">
    <property type="entry name" value="Sulfatase"/>
    <property type="match status" value="1"/>
</dbReference>
<gene>
    <name evidence="9" type="ORF">LY08_01198</name>
</gene>
<evidence type="ECO:0000256" key="4">
    <source>
        <dbReference type="ARBA" id="ARBA00022692"/>
    </source>
</evidence>
<protein>
    <submittedName>
        <fullName evidence="9">Heptose-I-phosphate ethanolaminephosphotransferase</fullName>
    </submittedName>
</protein>
<evidence type="ECO:0000256" key="1">
    <source>
        <dbReference type="ARBA" id="ARBA00004651"/>
    </source>
</evidence>
<evidence type="ECO:0000259" key="8">
    <source>
        <dbReference type="Pfam" id="PF00884"/>
    </source>
</evidence>
<dbReference type="PANTHER" id="PTHR30443">
    <property type="entry name" value="INNER MEMBRANE PROTEIN"/>
    <property type="match status" value="1"/>
</dbReference>
<keyword evidence="3 9" id="KW-0808">Transferase</keyword>
<dbReference type="AlphaFoldDB" id="A0A327RHG0"/>
<feature type="transmembrane region" description="Helical" evidence="7">
    <location>
        <begin position="155"/>
        <end position="174"/>
    </location>
</feature>
<feature type="transmembrane region" description="Helical" evidence="7">
    <location>
        <begin position="123"/>
        <end position="143"/>
    </location>
</feature>
<dbReference type="RefSeq" id="WP_111659530.1">
    <property type="nucleotide sequence ID" value="NZ_QLLO01000003.1"/>
</dbReference>
<evidence type="ECO:0000256" key="7">
    <source>
        <dbReference type="SAM" id="Phobius"/>
    </source>
</evidence>
<dbReference type="GO" id="GO:0009244">
    <property type="term" value="P:lipopolysaccharide core region biosynthetic process"/>
    <property type="evidence" value="ECO:0007669"/>
    <property type="project" value="TreeGrafter"/>
</dbReference>
<evidence type="ECO:0000313" key="9">
    <source>
        <dbReference type="EMBL" id="RAJ16339.1"/>
    </source>
</evidence>
<keyword evidence="5 7" id="KW-1133">Transmembrane helix</keyword>
<accession>A0A327RHG0</accession>
<sequence length="543" mass="62657">MKQGLAKNIISLVKLAGIVGIPLLLLVGIGVFKIPDTLDYIKEILGFGFFTVFFFSMVVLFSIATRRYLLGLLSVIILSVFVFIKLSFYHNYGVKISASALYVIFETDTTESSDFLSNYFDGFVILTAILFLVVVPFVAHYLLKTLDISGYFKWVKSIAVLSIVVSLFLIHKYFESENIIWTTVKSYTEYTSLLKDLKTDLAKPLSNYVTVEQKDDTPETHVVIIGESTSNWHMQLYGYNRPTNPRLSEIKDDLLVFDSVIAPHVHTIVSLDKMLTFSDIHSPNKKNNTSIVQLANAAGFDTYWISNQRPVGMHERISSIIAHAATEKMFVATNNSDDNIYDEALLPVLDTVLKKPSKKKMIFLHLIGTHGKFKSRFPEHFQYFKDRKVDAKFKHDKAFELINDYDNAIRYNDSIVREVIDRVKSEHTNSFVVYMSDHGDELFDTLDMVGHNEYWATRPMYEVPFIAWFSEDYKTQNNTASFENYTSRAYILEDFIYTFSDLAKIRFKQMDSTKSIFSSQFIRKPRLIKNKEDYDKRQQLLND</sequence>
<feature type="domain" description="Sulfatase N-terminal" evidence="8">
    <location>
        <begin position="221"/>
        <end position="504"/>
    </location>
</feature>
<reference evidence="9 10" key="1">
    <citation type="submission" date="2018-06" db="EMBL/GenBank/DDBJ databases">
        <title>Genomic Encyclopedia of Archaeal and Bacterial Type Strains, Phase II (KMG-II): from individual species to whole genera.</title>
        <authorList>
            <person name="Goeker M."/>
        </authorList>
    </citation>
    <scope>NUCLEOTIDE SEQUENCE [LARGE SCALE GENOMIC DNA]</scope>
    <source>
        <strain evidence="9 10">DSM 24464</strain>
    </source>
</reference>
<feature type="transmembrane region" description="Helical" evidence="7">
    <location>
        <begin position="44"/>
        <end position="61"/>
    </location>
</feature>
<feature type="transmembrane region" description="Helical" evidence="7">
    <location>
        <begin position="12"/>
        <end position="32"/>
    </location>
</feature>
<dbReference type="Proteomes" id="UP000248703">
    <property type="component" value="Unassembled WGS sequence"/>
</dbReference>
<dbReference type="InterPro" id="IPR058130">
    <property type="entry name" value="PEA_transf_C"/>
</dbReference>
<dbReference type="SUPFAM" id="SSF53649">
    <property type="entry name" value="Alkaline phosphatase-like"/>
    <property type="match status" value="1"/>
</dbReference>
<comment type="caution">
    <text evidence="9">The sequence shown here is derived from an EMBL/GenBank/DDBJ whole genome shotgun (WGS) entry which is preliminary data.</text>
</comment>
<evidence type="ECO:0000256" key="3">
    <source>
        <dbReference type="ARBA" id="ARBA00022679"/>
    </source>
</evidence>
<dbReference type="InterPro" id="IPR040423">
    <property type="entry name" value="PEA_transferase"/>
</dbReference>
<dbReference type="GO" id="GO:0005886">
    <property type="term" value="C:plasma membrane"/>
    <property type="evidence" value="ECO:0007669"/>
    <property type="project" value="UniProtKB-SubCell"/>
</dbReference>
<dbReference type="Gene3D" id="3.40.720.10">
    <property type="entry name" value="Alkaline Phosphatase, subunit A"/>
    <property type="match status" value="1"/>
</dbReference>
<dbReference type="GO" id="GO:0016776">
    <property type="term" value="F:phosphotransferase activity, phosphate group as acceptor"/>
    <property type="evidence" value="ECO:0007669"/>
    <property type="project" value="TreeGrafter"/>
</dbReference>
<comment type="subcellular location">
    <subcellularLocation>
        <location evidence="1">Cell membrane</location>
        <topology evidence="1">Multi-pass membrane protein</topology>
    </subcellularLocation>
</comment>
<keyword evidence="10" id="KW-1185">Reference proteome</keyword>
<dbReference type="InterPro" id="IPR000917">
    <property type="entry name" value="Sulfatase_N"/>
</dbReference>
<dbReference type="EMBL" id="QLLO01000003">
    <property type="protein sequence ID" value="RAJ16339.1"/>
    <property type="molecule type" value="Genomic_DNA"/>
</dbReference>
<dbReference type="PANTHER" id="PTHR30443:SF2">
    <property type="entry name" value="PHOSPHOETHANOLAMINE TRANSFERASE EPTC"/>
    <property type="match status" value="1"/>
</dbReference>
<evidence type="ECO:0000256" key="5">
    <source>
        <dbReference type="ARBA" id="ARBA00022989"/>
    </source>
</evidence>
<name>A0A327RHG0_9FLAO</name>